<dbReference type="SMART" id="SM00866">
    <property type="entry name" value="UTRA"/>
    <property type="match status" value="1"/>
</dbReference>
<dbReference type="Pfam" id="PF07702">
    <property type="entry name" value="UTRA"/>
    <property type="match status" value="1"/>
</dbReference>
<feature type="domain" description="HTH gntR-type" evidence="4">
    <location>
        <begin position="4"/>
        <end position="72"/>
    </location>
</feature>
<comment type="caution">
    <text evidence="5">The sequence shown here is derived from an EMBL/GenBank/DDBJ whole genome shotgun (WGS) entry which is preliminary data.</text>
</comment>
<dbReference type="Gene3D" id="1.10.10.10">
    <property type="entry name" value="Winged helix-like DNA-binding domain superfamily/Winged helix DNA-binding domain"/>
    <property type="match status" value="1"/>
</dbReference>
<dbReference type="GO" id="GO:0003700">
    <property type="term" value="F:DNA-binding transcription factor activity"/>
    <property type="evidence" value="ECO:0007669"/>
    <property type="project" value="InterPro"/>
</dbReference>
<dbReference type="OrthoDB" id="149756at2"/>
<dbReference type="EMBL" id="PXZH01000005">
    <property type="protein sequence ID" value="RST88840.1"/>
    <property type="molecule type" value="Genomic_DNA"/>
</dbReference>
<dbReference type="SMART" id="SM00345">
    <property type="entry name" value="HTH_GNTR"/>
    <property type="match status" value="1"/>
</dbReference>
<keyword evidence="3" id="KW-0804">Transcription</keyword>
<dbReference type="RefSeq" id="WP_125943719.1">
    <property type="nucleotide sequence ID" value="NZ_PXZH01000005.1"/>
</dbReference>
<keyword evidence="6" id="KW-1185">Reference proteome</keyword>
<keyword evidence="2" id="KW-0238">DNA-binding</keyword>
<dbReference type="PANTHER" id="PTHR44846:SF1">
    <property type="entry name" value="MANNOSYL-D-GLYCERATE TRANSPORT_METABOLISM SYSTEM REPRESSOR MNGR-RELATED"/>
    <property type="match status" value="1"/>
</dbReference>
<dbReference type="PANTHER" id="PTHR44846">
    <property type="entry name" value="MANNOSYL-D-GLYCERATE TRANSPORT/METABOLISM SYSTEM REPRESSOR MNGR-RELATED"/>
    <property type="match status" value="1"/>
</dbReference>
<dbReference type="SUPFAM" id="SSF64288">
    <property type="entry name" value="Chorismate lyase-like"/>
    <property type="match status" value="1"/>
</dbReference>
<sequence>MTQEKLFEQVAQAIYQRVQDGVYVSSQKLPSEYDLAEEFQVSRLTVRRAISELIKRNVLIKQKGKGTYILPQEKIQSGSKGLQGFTEVAKEQGKAPDTQVVLFEKKANIPNHIAKELELNYGDYVYHIIRIRSLDNEPMTMENLYIKECFMRNISEESASHSLFDQIEENISIAYSNQEIEALLATDELAERLTVSTGSALLKVNSVVYSITSVPIMYDESYYRGDKYTFKNILYRNSH</sequence>
<dbReference type="InterPro" id="IPR036390">
    <property type="entry name" value="WH_DNA-bd_sf"/>
</dbReference>
<dbReference type="InterPro" id="IPR000524">
    <property type="entry name" value="Tscrpt_reg_HTH_GntR"/>
</dbReference>
<dbReference type="Pfam" id="PF00392">
    <property type="entry name" value="GntR"/>
    <property type="match status" value="1"/>
</dbReference>
<dbReference type="NCBIfam" id="NF041547">
    <property type="entry name" value="GntR_LSA1692"/>
    <property type="match status" value="1"/>
</dbReference>
<name>A0A429Z577_9ENTE</name>
<dbReference type="InterPro" id="IPR050679">
    <property type="entry name" value="Bact_HTH_transcr_reg"/>
</dbReference>
<evidence type="ECO:0000256" key="1">
    <source>
        <dbReference type="ARBA" id="ARBA00023015"/>
    </source>
</evidence>
<dbReference type="InterPro" id="IPR011663">
    <property type="entry name" value="UTRA"/>
</dbReference>
<evidence type="ECO:0000313" key="6">
    <source>
        <dbReference type="Proteomes" id="UP000277864"/>
    </source>
</evidence>
<organism evidence="5 6">
    <name type="scientific">Vagococcus humatus</name>
    <dbReference type="NCBI Taxonomy" id="1889241"/>
    <lineage>
        <taxon>Bacteria</taxon>
        <taxon>Bacillati</taxon>
        <taxon>Bacillota</taxon>
        <taxon>Bacilli</taxon>
        <taxon>Lactobacillales</taxon>
        <taxon>Enterococcaceae</taxon>
        <taxon>Vagococcus</taxon>
    </lineage>
</organism>
<accession>A0A429Z577</accession>
<proteinExistence type="predicted"/>
<dbReference type="PRINTS" id="PR00035">
    <property type="entry name" value="HTHGNTR"/>
</dbReference>
<dbReference type="InterPro" id="IPR028978">
    <property type="entry name" value="Chorismate_lyase_/UTRA_dom_sf"/>
</dbReference>
<dbReference type="Proteomes" id="UP000277864">
    <property type="component" value="Unassembled WGS sequence"/>
</dbReference>
<evidence type="ECO:0000256" key="2">
    <source>
        <dbReference type="ARBA" id="ARBA00023125"/>
    </source>
</evidence>
<gene>
    <name evidence="5" type="ORF">C7P63_08445</name>
</gene>
<reference evidence="5 6" key="1">
    <citation type="submission" date="2018-03" db="EMBL/GenBank/DDBJ databases">
        <authorList>
            <person name="Gulvik C.A."/>
        </authorList>
    </citation>
    <scope>NUCLEOTIDE SEQUENCE [LARGE SCALE GENOMIC DNA]</scope>
    <source>
        <strain evidence="5 6">JCM 31581</strain>
    </source>
</reference>
<dbReference type="GO" id="GO:0045892">
    <property type="term" value="P:negative regulation of DNA-templated transcription"/>
    <property type="evidence" value="ECO:0007669"/>
    <property type="project" value="TreeGrafter"/>
</dbReference>
<dbReference type="SUPFAM" id="SSF46785">
    <property type="entry name" value="Winged helix' DNA-binding domain"/>
    <property type="match status" value="1"/>
</dbReference>
<evidence type="ECO:0000256" key="3">
    <source>
        <dbReference type="ARBA" id="ARBA00023163"/>
    </source>
</evidence>
<dbReference type="CDD" id="cd07377">
    <property type="entry name" value="WHTH_GntR"/>
    <property type="match status" value="1"/>
</dbReference>
<evidence type="ECO:0000259" key="4">
    <source>
        <dbReference type="PROSITE" id="PS50949"/>
    </source>
</evidence>
<dbReference type="GO" id="GO:0003677">
    <property type="term" value="F:DNA binding"/>
    <property type="evidence" value="ECO:0007669"/>
    <property type="project" value="UniProtKB-KW"/>
</dbReference>
<keyword evidence="1" id="KW-0805">Transcription regulation</keyword>
<dbReference type="Gene3D" id="3.40.1410.10">
    <property type="entry name" value="Chorismate lyase-like"/>
    <property type="match status" value="1"/>
</dbReference>
<dbReference type="PROSITE" id="PS50949">
    <property type="entry name" value="HTH_GNTR"/>
    <property type="match status" value="1"/>
</dbReference>
<protein>
    <submittedName>
        <fullName evidence="5">GntR family transcriptional regulator</fullName>
    </submittedName>
</protein>
<dbReference type="AlphaFoldDB" id="A0A429Z577"/>
<dbReference type="InterPro" id="IPR036388">
    <property type="entry name" value="WH-like_DNA-bd_sf"/>
</dbReference>
<evidence type="ECO:0000313" key="5">
    <source>
        <dbReference type="EMBL" id="RST88840.1"/>
    </source>
</evidence>